<evidence type="ECO:0000259" key="1">
    <source>
        <dbReference type="PROSITE" id="PS50280"/>
    </source>
</evidence>
<reference evidence="3" key="3">
    <citation type="submission" date="2015-06" db="UniProtKB">
        <authorList>
            <consortium name="EnsemblMetazoa"/>
        </authorList>
    </citation>
    <scope>IDENTIFICATION</scope>
</reference>
<reference evidence="2 4" key="2">
    <citation type="journal article" date="2013" name="Nature">
        <title>Insights into bilaterian evolution from three spiralian genomes.</title>
        <authorList>
            <person name="Simakov O."/>
            <person name="Marletaz F."/>
            <person name="Cho S.J."/>
            <person name="Edsinger-Gonzales E."/>
            <person name="Havlak P."/>
            <person name="Hellsten U."/>
            <person name="Kuo D.H."/>
            <person name="Larsson T."/>
            <person name="Lv J."/>
            <person name="Arendt D."/>
            <person name="Savage R."/>
            <person name="Osoegawa K."/>
            <person name="de Jong P."/>
            <person name="Grimwood J."/>
            <person name="Chapman J.A."/>
            <person name="Shapiro H."/>
            <person name="Aerts A."/>
            <person name="Otillar R.P."/>
            <person name="Terry A.Y."/>
            <person name="Boore J.L."/>
            <person name="Grigoriev I.V."/>
            <person name="Lindberg D.R."/>
            <person name="Seaver E.C."/>
            <person name="Weisblat D.A."/>
            <person name="Putnam N.H."/>
            <person name="Rokhsar D.S."/>
        </authorList>
    </citation>
    <scope>NUCLEOTIDE SEQUENCE</scope>
    <source>
        <strain evidence="2 4">I ESC-2004</strain>
    </source>
</reference>
<sequence length="255" mass="29091">MTETGRGVMVRRRLLTGDTIIAIPESLLITTSTVLRSYLGPVIHDFLPCRLSPTETLVIFLLCERNKGCSSFWKPYVDILPSSYTDILHWTSKEMDLLPKFTKRRACDLRLKAEESFNRLCNGFLPLLVRQMPQFNGAFTWDLFKWAWSSVNTRCVYMSQPQNSVLSPDEEDKSALAPFLDLLNHTVDVEVNARFDDSSKSYKITTLTACKPYDQVFINYGPHSNEKLLLEYGFTLPCNPHNNISLTLSQSLPVP</sequence>
<dbReference type="PANTHER" id="PTHR13271:SF151">
    <property type="entry name" value="SET DOMAIN-CONTAINING PROTEIN 4"/>
    <property type="match status" value="1"/>
</dbReference>
<dbReference type="STRING" id="283909.R7VBG4"/>
<reference evidence="4" key="1">
    <citation type="submission" date="2012-12" db="EMBL/GenBank/DDBJ databases">
        <authorList>
            <person name="Hellsten U."/>
            <person name="Grimwood J."/>
            <person name="Chapman J.A."/>
            <person name="Shapiro H."/>
            <person name="Aerts A."/>
            <person name="Otillar R.P."/>
            <person name="Terry A.Y."/>
            <person name="Boore J.L."/>
            <person name="Simakov O."/>
            <person name="Marletaz F."/>
            <person name="Cho S.-J."/>
            <person name="Edsinger-Gonzales E."/>
            <person name="Havlak P."/>
            <person name="Kuo D.-H."/>
            <person name="Larsson T."/>
            <person name="Lv J."/>
            <person name="Arendt D."/>
            <person name="Savage R."/>
            <person name="Osoegawa K."/>
            <person name="de Jong P."/>
            <person name="Lindberg D.R."/>
            <person name="Seaver E.C."/>
            <person name="Weisblat D.A."/>
            <person name="Putnam N.H."/>
            <person name="Grigoriev I.V."/>
            <person name="Rokhsar D.S."/>
        </authorList>
    </citation>
    <scope>NUCLEOTIDE SEQUENCE</scope>
    <source>
        <strain evidence="4">I ESC-2004</strain>
    </source>
</reference>
<dbReference type="Pfam" id="PF00856">
    <property type="entry name" value="SET"/>
    <property type="match status" value="1"/>
</dbReference>
<dbReference type="InterPro" id="IPR050600">
    <property type="entry name" value="SETD3_SETD6_MTase"/>
</dbReference>
<evidence type="ECO:0000313" key="2">
    <source>
        <dbReference type="EMBL" id="ELU16158.1"/>
    </source>
</evidence>
<evidence type="ECO:0000313" key="3">
    <source>
        <dbReference type="EnsemblMetazoa" id="CapteP140019"/>
    </source>
</evidence>
<organism evidence="2">
    <name type="scientific">Capitella teleta</name>
    <name type="common">Polychaete worm</name>
    <dbReference type="NCBI Taxonomy" id="283909"/>
    <lineage>
        <taxon>Eukaryota</taxon>
        <taxon>Metazoa</taxon>
        <taxon>Spiralia</taxon>
        <taxon>Lophotrochozoa</taxon>
        <taxon>Annelida</taxon>
        <taxon>Polychaeta</taxon>
        <taxon>Sedentaria</taxon>
        <taxon>Scolecida</taxon>
        <taxon>Capitellidae</taxon>
        <taxon>Capitella</taxon>
    </lineage>
</organism>
<dbReference type="InterPro" id="IPR001214">
    <property type="entry name" value="SET_dom"/>
</dbReference>
<dbReference type="EMBL" id="AMQN01004363">
    <property type="status" value="NOT_ANNOTATED_CDS"/>
    <property type="molecule type" value="Genomic_DNA"/>
</dbReference>
<keyword evidence="4" id="KW-1185">Reference proteome</keyword>
<dbReference type="OMA" id="RFTCAQV"/>
<dbReference type="AlphaFoldDB" id="R7VBG4"/>
<dbReference type="EMBL" id="KB293301">
    <property type="protein sequence ID" value="ELU16158.1"/>
    <property type="molecule type" value="Genomic_DNA"/>
</dbReference>
<proteinExistence type="predicted"/>
<accession>R7VBG4</accession>
<evidence type="ECO:0000313" key="4">
    <source>
        <dbReference type="Proteomes" id="UP000014760"/>
    </source>
</evidence>
<dbReference type="Gene3D" id="3.90.1410.10">
    <property type="entry name" value="set domain protein methyltransferase, domain 1"/>
    <property type="match status" value="1"/>
</dbReference>
<dbReference type="PANTHER" id="PTHR13271">
    <property type="entry name" value="UNCHARACTERIZED PUTATIVE METHYLTRANSFERASE"/>
    <property type="match status" value="1"/>
</dbReference>
<dbReference type="InterPro" id="IPR044429">
    <property type="entry name" value="SETD4_SET"/>
</dbReference>
<dbReference type="PROSITE" id="PS50280">
    <property type="entry name" value="SET"/>
    <property type="match status" value="1"/>
</dbReference>
<dbReference type="Proteomes" id="UP000014760">
    <property type="component" value="Unassembled WGS sequence"/>
</dbReference>
<dbReference type="GO" id="GO:0016279">
    <property type="term" value="F:protein-lysine N-methyltransferase activity"/>
    <property type="evidence" value="ECO:0007669"/>
    <property type="project" value="InterPro"/>
</dbReference>
<dbReference type="EnsemblMetazoa" id="CapteT140019">
    <property type="protein sequence ID" value="CapteP140019"/>
    <property type="gene ID" value="CapteG140019"/>
</dbReference>
<dbReference type="CDD" id="cd19177">
    <property type="entry name" value="SET_SETD4"/>
    <property type="match status" value="1"/>
</dbReference>
<dbReference type="InterPro" id="IPR046341">
    <property type="entry name" value="SET_dom_sf"/>
</dbReference>
<dbReference type="FunCoup" id="R7VBG4">
    <property type="interactions" value="379"/>
</dbReference>
<feature type="domain" description="SET" evidence="1">
    <location>
        <begin position="1"/>
        <end position="221"/>
    </location>
</feature>
<gene>
    <name evidence="2" type="ORF">CAPTEDRAFT_140019</name>
</gene>
<protein>
    <recommendedName>
        <fullName evidence="1">SET domain-containing protein</fullName>
    </recommendedName>
</protein>
<dbReference type="OrthoDB" id="341421at2759"/>
<name>R7VBG4_CAPTE</name>
<dbReference type="HOGENOM" id="CLU_029120_2_0_1"/>
<dbReference type="SUPFAM" id="SSF82199">
    <property type="entry name" value="SET domain"/>
    <property type="match status" value="1"/>
</dbReference>